<dbReference type="Proteomes" id="UP000286482">
    <property type="component" value="Unassembled WGS sequence"/>
</dbReference>
<protein>
    <recommendedName>
        <fullName evidence="4">OmpA-like domain-containing protein</fullName>
    </recommendedName>
</protein>
<comment type="caution">
    <text evidence="2">The sequence shown here is derived from an EMBL/GenBank/DDBJ whole genome shotgun (WGS) entry which is preliminary data.</text>
</comment>
<evidence type="ECO:0000313" key="2">
    <source>
        <dbReference type="EMBL" id="RKF19860.1"/>
    </source>
</evidence>
<dbReference type="RefSeq" id="WP_120353865.1">
    <property type="nucleotide sequence ID" value="NZ_RAQO01000004.1"/>
</dbReference>
<sequence>MAFTLGIPLVELFESSAQQTSALPANVQAFVNRFSVINHTSTSSNSAIFHHGLVQPLRDVINQSVDDLKLGDNILKLPGIDTGVAFQLSFGREQTIDDLEPASTNWRLDLVLESFELVLPFLYPAIYVPDEGTNPRHLKPDPNRSRVSISGSVVLRIEKPSQNSGVIVRLVDKPDPLDPFAQTGFVARVAFSPPHFFIKGSEFGFTIIDVLYDRSEQHTPAEIVERGQNNSWMGFLINEATFYAPRGCPIIGDLSAGVRDFIIGEPLGFQGEFELQFGRTNIEPDKFLFEQTLDGVVNTLTIDEENKTFIVTMIGAQNQSIAIAAGINPNGLPKVLSDGTSQDWSAQWKWPESKVEDSSSSRGNIRHGETLTVIPYEHIEKDGVTVSKTLPELKFRFVVTGSAPNINAQHGGSIFTNALHISGSISDIESLTLIAVSNPPSLDSSSTFSWSIEGQPDTVSGVNYTPVLNDLQGQQILTLEQVLPETDGKPDKRYTRIVLEISTHEQLFIGCETGVFKASDASTALALTSVENSYNLSDFHAQGKFHTCLSFADISQNAPFVIVPKDVLAKVVIAPEVIPVLPTDRHVQLLMEFESDDEYAWGEKKPKEIVASRRLTSQVLTQELHAWAAKYPDADFLIVGRCDDLGGQSLNESLAQERAKKARDMLQTLESSDIQNRIFWRGEQNTWDSPTDLNSDANTLEASLKADNLVLAIETDDEVPISAANGWLIKNIHEQHNVWPNTRAAGQSFSINTAENGSINLERERARFRRVDIYAVGGTPVPESTEIPDDDISLDPQLRRSLVPNSAKDIVPTPSSSPDIDYRVKLKFVWDSPSVASFADAIPTLAEFELVLGEQEPDMMLNGKEVEFSREVFTIMGQWLHDARTGYTQLTIGLATDGDPDGLFDIKNDELTAAMAFGPMLLSGVDLENDMYSGGARIAALAGLTVFAKHLFAPESRTIVTAISLQTAIKSFTFSAFVDAAQYKVIVDYISELHVNAPVLGLKTSEGKPVKILYKKVGFAVDVGNQGLENVALIYDSTSMEILDPGKWEIDGVLGELLRITEVAMGRGSVWVEATLAIGIEIGVIEITEATLRLVYKDEKLTELPSFELRGFALKLDIPNTIKGEGRLRIEDGGVIRAGIECSIIPVGLAANAALAMSNQSDPHPYMFFNLSLGVQFATPMPLGQSGAAIYGFKGLFTMNGERAITDSPDAVRRELEWYNKNPESKYNPKLGQYALGVGVVIGTTPDVSFCFSAEGMLVVGFPDPEVIFGVRVKLLEIPNLVAKDKGDSSSATITGLVVIDDTAVTVAVAGQYNIPKILDVNIPFGAYFPYPSTNKKVYIRLGADNQHERYGDPITLILLPGTLDIKAWAFLMIEQEGLDDLGGNPEFCFDGFAVGFGAGAAVKWSAGPIVLRASIELLVGLGTNPLILRGGIFVDGELSLVVVSVSARGKIEIEFREFIDANNNKTHKMRLDGSFCGKVDMFFFSLEGCVAISLGDSFDLDAPAPISPVAAVSLLDRKDQVMGEMTKSTPQKNPIILAPDPQTGNTASPAQNNTVWPDTVPLIQFTHYIENALPSSCIFQPETTPVSTTWFGSSELKYTYRLDNIILRKRHSDGSKTNFTQVQHSTWNSKHSSRIGDSSGPDDQDTNATINPVHSEHEGPSLKLLDWNAFAWTLNLDNGGEDLAGDPVTTIDDLCNPKTKKPKFQCLFGQDALHTGLYAVLIHMQNPVCGPYRRRFDVEGKSFLEQATNPVTGNALLNLVNLFGATIIPGEVTQLPFAFSHSQSLVLSKGYQLPYVRLQQKQQLIEQSLPFMANYSKALFKPTLTLLVCNLSKPNTDKPENENNGKCLHFNRVKPSLSKRPKFKTEGYTFTCIDPNTTMSFTDLIDQNTSPARRGRDSRAEVRFPSSGIIIVLPETASRVELSIMLFNAAAVTVSAIDEQGRKLDSDQVANIQNSLLSLSVEGSAISRIILEGGASEAILAKICFQSIASSAPFAHPTLSNQMLASTLNIPVVTGHRDDNTHSPWAGEIIEQIRVGNKECSIIRYKADQKSPWTGFHITPLRQNIITIISTCGTAYEAIQAQRQDREVRQTMAQTISDAAQVAATSPELLREIILEPNSIYELEVQWSWQSWQKSEQQKEPPETTDGVWETGKEDVYLFQTADDLTGIPDANGEEQQQDGLNEYIFDVRDVARYIEAVEPADKELFHFTKDSLWIHFEVAHLEQLLEQYDRKLRLLVQRTDPSPQSGADLSQVLKPLPVNTRYVSLNQSFQAKAYQRINQAIIEAPCLPSKGPLGGLSLEASLELEANASYDLILSSSKTDGSDVVDIFRSHFHSSRYADPSALLDSLGYSIANSHAYQPDDYILDTNVNHWVGGFVAGDAMLDQALADVGASTLPLPQERSVNTLFWRQVNESWEICGLLVDSLESLKRQHSVLVLEQNENGEEVIESKSQTRFKLKQAKVVGITPTMNVYRANQAWTRVLLTFDTPQQVPENIVSGLILECETGDSEILSAQRHLSTRPITIDKEVF</sequence>
<dbReference type="OrthoDB" id="7051116at2"/>
<evidence type="ECO:0000256" key="1">
    <source>
        <dbReference type="SAM" id="MobiDB-lite"/>
    </source>
</evidence>
<name>A0A420EGS1_9ALTE</name>
<feature type="region of interest" description="Disordered" evidence="1">
    <location>
        <begin position="1617"/>
        <end position="1659"/>
    </location>
</feature>
<dbReference type="InterPro" id="IPR036737">
    <property type="entry name" value="OmpA-like_sf"/>
</dbReference>
<evidence type="ECO:0008006" key="4">
    <source>
        <dbReference type="Google" id="ProtNLM"/>
    </source>
</evidence>
<accession>A0A420EGS1</accession>
<dbReference type="EMBL" id="RAQO01000004">
    <property type="protein sequence ID" value="RKF19860.1"/>
    <property type="molecule type" value="Genomic_DNA"/>
</dbReference>
<feature type="compositionally biased region" description="Polar residues" evidence="1">
    <location>
        <begin position="1617"/>
        <end position="1631"/>
    </location>
</feature>
<keyword evidence="3" id="KW-1185">Reference proteome</keyword>
<evidence type="ECO:0000313" key="3">
    <source>
        <dbReference type="Proteomes" id="UP000286482"/>
    </source>
</evidence>
<organism evidence="2 3">
    <name type="scientific">Alginatibacterium sediminis</name>
    <dbReference type="NCBI Taxonomy" id="2164068"/>
    <lineage>
        <taxon>Bacteria</taxon>
        <taxon>Pseudomonadati</taxon>
        <taxon>Pseudomonadota</taxon>
        <taxon>Gammaproteobacteria</taxon>
        <taxon>Alteromonadales</taxon>
        <taxon>Alteromonadaceae</taxon>
        <taxon>Alginatibacterium</taxon>
    </lineage>
</organism>
<gene>
    <name evidence="2" type="ORF">DBZ36_05220</name>
</gene>
<proteinExistence type="predicted"/>
<reference evidence="2 3" key="1">
    <citation type="submission" date="2018-09" db="EMBL/GenBank/DDBJ databases">
        <authorList>
            <person name="Wang Z."/>
        </authorList>
    </citation>
    <scope>NUCLEOTIDE SEQUENCE [LARGE SCALE GENOMIC DNA]</scope>
    <source>
        <strain evidence="2 3">ALS 81</strain>
    </source>
</reference>
<dbReference type="SUPFAM" id="SSF103088">
    <property type="entry name" value="OmpA-like"/>
    <property type="match status" value="1"/>
</dbReference>